<dbReference type="PROSITE" id="PS51387">
    <property type="entry name" value="FAD_PCMH"/>
    <property type="match status" value="1"/>
</dbReference>
<dbReference type="InterPro" id="IPR016166">
    <property type="entry name" value="FAD-bd_PCMH"/>
</dbReference>
<comment type="subcellular location">
    <subcellularLocation>
        <location evidence="2">Secreted</location>
        <location evidence="2">Cell wall</location>
    </subcellularLocation>
</comment>
<dbReference type="FunFam" id="3.30.43.10:FF:000004">
    <property type="entry name" value="Berberine bridge enzyme-like 15"/>
    <property type="match status" value="1"/>
</dbReference>
<keyword evidence="5" id="KW-0964">Secreted</keyword>
<dbReference type="InterPro" id="IPR006094">
    <property type="entry name" value="Oxid_FAD_bind_N"/>
</dbReference>
<dbReference type="GeneID" id="110427065"/>
<evidence type="ECO:0000256" key="12">
    <source>
        <dbReference type="ARBA" id="ARBA00023180"/>
    </source>
</evidence>
<proteinExistence type="inferred from homology"/>
<evidence type="ECO:0000256" key="3">
    <source>
        <dbReference type="ARBA" id="ARBA00005466"/>
    </source>
</evidence>
<keyword evidence="6" id="KW-0285">Flavoprotein</keyword>
<feature type="signal peptide" evidence="13">
    <location>
        <begin position="1"/>
        <end position="22"/>
    </location>
</feature>
<comment type="cofactor">
    <cofactor evidence="1">
        <name>FAD</name>
        <dbReference type="ChEBI" id="CHEBI:57692"/>
    </cofactor>
</comment>
<dbReference type="Pfam" id="PF08031">
    <property type="entry name" value="BBE"/>
    <property type="match status" value="1"/>
</dbReference>
<keyword evidence="9" id="KW-0274">FAD</keyword>
<keyword evidence="7 13" id="KW-0732">Signal</keyword>
<evidence type="ECO:0000256" key="2">
    <source>
        <dbReference type="ARBA" id="ARBA00004191"/>
    </source>
</evidence>
<dbReference type="Proteomes" id="UP000504621">
    <property type="component" value="Unplaced"/>
</dbReference>
<dbReference type="Pfam" id="PF01565">
    <property type="entry name" value="FAD_binding_4"/>
    <property type="match status" value="1"/>
</dbReference>
<evidence type="ECO:0000256" key="7">
    <source>
        <dbReference type="ARBA" id="ARBA00022729"/>
    </source>
</evidence>
<keyword evidence="4" id="KW-0134">Cell wall</keyword>
<dbReference type="InterPro" id="IPR012951">
    <property type="entry name" value="BBE"/>
</dbReference>
<keyword evidence="12" id="KW-0325">Glycoprotein</keyword>
<dbReference type="Gene3D" id="3.30.43.10">
    <property type="entry name" value="Uridine Diphospho-n-acetylenolpyruvylglucosamine Reductase, domain 2"/>
    <property type="match status" value="1"/>
</dbReference>
<dbReference type="Gene3D" id="3.30.465.10">
    <property type="match status" value="1"/>
</dbReference>
<dbReference type="GO" id="GO:0071949">
    <property type="term" value="F:FAD binding"/>
    <property type="evidence" value="ECO:0007669"/>
    <property type="project" value="InterPro"/>
</dbReference>
<evidence type="ECO:0000256" key="8">
    <source>
        <dbReference type="ARBA" id="ARBA00022741"/>
    </source>
</evidence>
<evidence type="ECO:0000259" key="14">
    <source>
        <dbReference type="PROSITE" id="PS51387"/>
    </source>
</evidence>
<feature type="domain" description="FAD-binding PCMH-type" evidence="14">
    <location>
        <begin position="73"/>
        <end position="247"/>
    </location>
</feature>
<reference evidence="16" key="1">
    <citation type="submission" date="2025-08" db="UniProtKB">
        <authorList>
            <consortium name="RefSeq"/>
        </authorList>
    </citation>
    <scope>IDENTIFICATION</scope>
    <source>
        <tissue evidence="16">Leaf</tissue>
    </source>
</reference>
<evidence type="ECO:0000256" key="5">
    <source>
        <dbReference type="ARBA" id="ARBA00022525"/>
    </source>
</evidence>
<dbReference type="Gene3D" id="3.40.462.20">
    <property type="match status" value="1"/>
</dbReference>
<dbReference type="PANTHER" id="PTHR32448">
    <property type="entry name" value="OS08G0158400 PROTEIN"/>
    <property type="match status" value="1"/>
</dbReference>
<evidence type="ECO:0000256" key="9">
    <source>
        <dbReference type="ARBA" id="ARBA00022827"/>
    </source>
</evidence>
<evidence type="ECO:0000313" key="15">
    <source>
        <dbReference type="Proteomes" id="UP000504621"/>
    </source>
</evidence>
<keyword evidence="10" id="KW-0560">Oxidoreductase</keyword>
<organism evidence="15 16">
    <name type="scientific">Herrania umbratica</name>
    <dbReference type="NCBI Taxonomy" id="108875"/>
    <lineage>
        <taxon>Eukaryota</taxon>
        <taxon>Viridiplantae</taxon>
        <taxon>Streptophyta</taxon>
        <taxon>Embryophyta</taxon>
        <taxon>Tracheophyta</taxon>
        <taxon>Spermatophyta</taxon>
        <taxon>Magnoliopsida</taxon>
        <taxon>eudicotyledons</taxon>
        <taxon>Gunneridae</taxon>
        <taxon>Pentapetalae</taxon>
        <taxon>rosids</taxon>
        <taxon>malvids</taxon>
        <taxon>Malvales</taxon>
        <taxon>Malvaceae</taxon>
        <taxon>Byttnerioideae</taxon>
        <taxon>Herrania</taxon>
    </lineage>
</organism>
<evidence type="ECO:0000256" key="11">
    <source>
        <dbReference type="ARBA" id="ARBA00023157"/>
    </source>
</evidence>
<dbReference type="InterPro" id="IPR016169">
    <property type="entry name" value="FAD-bd_PCMH_sub2"/>
</dbReference>
<feature type="chain" id="PRO_5026954846" evidence="13">
    <location>
        <begin position="23"/>
        <end position="444"/>
    </location>
</feature>
<evidence type="ECO:0000256" key="10">
    <source>
        <dbReference type="ARBA" id="ARBA00023002"/>
    </source>
</evidence>
<dbReference type="RefSeq" id="XP_021298126.1">
    <property type="nucleotide sequence ID" value="XM_021442451.1"/>
</dbReference>
<name>A0A6J1BFD5_9ROSI</name>
<dbReference type="GO" id="GO:0016491">
    <property type="term" value="F:oxidoreductase activity"/>
    <property type="evidence" value="ECO:0007669"/>
    <property type="project" value="UniProtKB-KW"/>
</dbReference>
<evidence type="ECO:0000256" key="13">
    <source>
        <dbReference type="SAM" id="SignalP"/>
    </source>
</evidence>
<keyword evidence="11" id="KW-1015">Disulfide bond</keyword>
<keyword evidence="8" id="KW-0547">Nucleotide-binding</keyword>
<comment type="similarity">
    <text evidence="3">Belongs to the oxygen-dependent FAD-linked oxidoreductase family.</text>
</comment>
<evidence type="ECO:0000256" key="4">
    <source>
        <dbReference type="ARBA" id="ARBA00022512"/>
    </source>
</evidence>
<dbReference type="SUPFAM" id="SSF56176">
    <property type="entry name" value="FAD-binding/transporter-associated domain-like"/>
    <property type="match status" value="1"/>
</dbReference>
<gene>
    <name evidence="16" type="primary">LOC110427065</name>
</gene>
<dbReference type="InterPro" id="IPR036318">
    <property type="entry name" value="FAD-bd_PCMH-like_sf"/>
</dbReference>
<evidence type="ECO:0000313" key="16">
    <source>
        <dbReference type="RefSeq" id="XP_021298126.1"/>
    </source>
</evidence>
<keyword evidence="15" id="KW-1185">Reference proteome</keyword>
<protein>
    <submittedName>
        <fullName evidence="16">Berberine bridge enzyme-like 14 isoform X2</fullName>
    </submittedName>
</protein>
<evidence type="ECO:0000256" key="1">
    <source>
        <dbReference type="ARBA" id="ARBA00001974"/>
    </source>
</evidence>
<dbReference type="InterPro" id="IPR016167">
    <property type="entry name" value="FAD-bd_PCMH_sub1"/>
</dbReference>
<evidence type="ECO:0000256" key="6">
    <source>
        <dbReference type="ARBA" id="ARBA00022630"/>
    </source>
</evidence>
<sequence length="444" mass="49926">MRNPVSILSVVVFLLCNSMANSDVLEESSILQCLSNHSVTSPPISSVTYFPTNPSYTSILQSYIRNLRFTSDTTPKPLFIVVPSHVSHIQASIICCKIHGWEMRIRSGGHDYDGLSYVSAAPFMILDTFNLRFISVDMEDESAWVQSGATLGELFYRIAEKSKTHGFPAGVCPTVGVGGHFSGGGYGNMMRKHGLSTDNIVDAQLVDANGRILDRESMGEDLFWAIRGGGGASFGVILSWKINEMSWIESVLFWSNYPKGTSLEVLLNRQPQPEKYLKKKSDYVQEPISKKDLEGIWKKMIELRRPALTLNPYGGKMSEISESETPFPHRVGNIYKIQYSVTWKEDGPEAADRSLDQIARIYDYMTPYVSKSPRSSYLNYRDVDIGINEIGNASYSEAKVWASKYFKGNFDRLVQVKSMVDPGNFFRYEQSIPSLTFWKSTMAE</sequence>
<accession>A0A6J1BFD5</accession>
<dbReference type="AlphaFoldDB" id="A0A6J1BFD5"/>